<accession>A0A2U2PFY9</accession>
<dbReference type="Proteomes" id="UP000245647">
    <property type="component" value="Unassembled WGS sequence"/>
</dbReference>
<keyword evidence="2" id="KW-1185">Reference proteome</keyword>
<sequence>MEKITFPPLVEYLRENAAEYNQLYYQQELKSGKMDPVLLSRWIVRVVEPIVAAAAEVSPESLPVVFKSFYVSLLSLLTGNLSLTYERQYEEAWSLCGLVPGLIAKQPQRMINALNSALLSLRQYQPGRVGDWIRLMGQTAIYCKTTVEFLNCGRITAWLCGMSHLREKAIMIYPGLAEEIKTVMKSEKLPASPDDLLNHPWTDAAKFKFQGVAGGFHGYGNAFTRPPLVAGLNGRIVASDGNTCCALFADALGTVLIRDVPLATERVTTSASVLPAKPFTEKDLNIRLCFDDMTSCVTLNSSVVITRSSSHYLFIYNYPEIN</sequence>
<organism evidence="1 2">
    <name type="scientific">Pararcticibacter amylolyticus</name>
    <dbReference type="NCBI Taxonomy" id="2173175"/>
    <lineage>
        <taxon>Bacteria</taxon>
        <taxon>Pseudomonadati</taxon>
        <taxon>Bacteroidota</taxon>
        <taxon>Sphingobacteriia</taxon>
        <taxon>Sphingobacteriales</taxon>
        <taxon>Sphingobacteriaceae</taxon>
        <taxon>Pararcticibacter</taxon>
    </lineage>
</organism>
<evidence type="ECO:0000313" key="1">
    <source>
        <dbReference type="EMBL" id="PWG80293.1"/>
    </source>
</evidence>
<name>A0A2U2PFY9_9SPHI</name>
<dbReference type="AlphaFoldDB" id="A0A2U2PFY9"/>
<dbReference type="RefSeq" id="WP_109416000.1">
    <property type="nucleotide sequence ID" value="NZ_QEAS01000009.1"/>
</dbReference>
<protein>
    <submittedName>
        <fullName evidence="1">Uncharacterized protein</fullName>
    </submittedName>
</protein>
<dbReference type="EMBL" id="QEAS01000009">
    <property type="protein sequence ID" value="PWG80293.1"/>
    <property type="molecule type" value="Genomic_DNA"/>
</dbReference>
<comment type="caution">
    <text evidence="1">The sequence shown here is derived from an EMBL/GenBank/DDBJ whole genome shotgun (WGS) entry which is preliminary data.</text>
</comment>
<dbReference type="OrthoDB" id="976092at2"/>
<reference evidence="1 2" key="1">
    <citation type="submission" date="2018-04" db="EMBL/GenBank/DDBJ databases">
        <title>Pedobacter chongqingensis sp. nov., isolated from a rottenly hemp rope.</title>
        <authorList>
            <person name="Cai Y."/>
        </authorList>
    </citation>
    <scope>NUCLEOTIDE SEQUENCE [LARGE SCALE GENOMIC DNA]</scope>
    <source>
        <strain evidence="1 2">FJ4-8</strain>
    </source>
</reference>
<evidence type="ECO:0000313" key="2">
    <source>
        <dbReference type="Proteomes" id="UP000245647"/>
    </source>
</evidence>
<gene>
    <name evidence="1" type="ORF">DDR33_11800</name>
</gene>
<proteinExistence type="predicted"/>